<dbReference type="EMBL" id="JADEYP010000012">
    <property type="protein sequence ID" value="MCA5005080.1"/>
    <property type="molecule type" value="Genomic_DNA"/>
</dbReference>
<organism evidence="2 3">
    <name type="scientific">Sphingobacterium bovistauri</name>
    <dbReference type="NCBI Taxonomy" id="2781959"/>
    <lineage>
        <taxon>Bacteria</taxon>
        <taxon>Pseudomonadati</taxon>
        <taxon>Bacteroidota</taxon>
        <taxon>Sphingobacteriia</taxon>
        <taxon>Sphingobacteriales</taxon>
        <taxon>Sphingobacteriaceae</taxon>
        <taxon>Sphingobacterium</taxon>
    </lineage>
</organism>
<dbReference type="PANTHER" id="PTHR37841:SF1">
    <property type="entry name" value="DUF3298 DOMAIN-CONTAINING PROTEIN"/>
    <property type="match status" value="1"/>
</dbReference>
<accession>A0ABS7Z889</accession>
<dbReference type="RefSeq" id="WP_225552476.1">
    <property type="nucleotide sequence ID" value="NZ_JADEYP010000012.1"/>
</dbReference>
<sequence>MKKITLTLLLIFIAGVNLYAQDQKVVEIKYAATFDGNEGAPDKINPFIHALINEEYSSITLQNEDGKYSYISKTSEAPAYTFLNDEDKTYLKLEHDYEELDIFEIDLSSTETKMIQGYTCQLAIINIPTDEGEYKIQIWYTQNIPNFYLNNFLFLKKVPGAALQIATEDYSIDAFEIVKTTKPLSTFEIPEDYTEMEVDSAVEYNEIGDNRYYYEDETGTYFGMRDGEDNIITQPIYSGMMHFKGDVCIVTNEEGKYGAIDYNGKEILPLKFDYLDHEPINNQYIFSENENFGLMKDGKIIIPAQYQLVSFISNGYAIFTENYKNGIIDENNKVIVPAKYNSIQENSSTLFVNMDDKGIYSLHRISDGKELASKYDLISLSQDSDLVLVQKNNKYGYVNKDGKIVIPIQYAYATVFTAGLAVVSNSEDFSEVFYIDTTGKKSDKTY</sequence>
<dbReference type="Proteomes" id="UP001165302">
    <property type="component" value="Unassembled WGS sequence"/>
</dbReference>
<dbReference type="InterPro" id="IPR032774">
    <property type="entry name" value="WG_beta_rep"/>
</dbReference>
<keyword evidence="3" id="KW-1185">Reference proteome</keyword>
<feature type="chain" id="PRO_5045129425" evidence="1">
    <location>
        <begin position="21"/>
        <end position="446"/>
    </location>
</feature>
<keyword evidence="1" id="KW-0732">Signal</keyword>
<reference evidence="2" key="1">
    <citation type="submission" date="2020-10" db="EMBL/GenBank/DDBJ databases">
        <authorList>
            <person name="Lu T."/>
            <person name="Wang Q."/>
            <person name="Han X."/>
        </authorList>
    </citation>
    <scope>NUCLEOTIDE SEQUENCE</scope>
    <source>
        <strain evidence="2">WQ 366</strain>
    </source>
</reference>
<gene>
    <name evidence="2" type="ORF">IPZ78_07930</name>
</gene>
<protein>
    <submittedName>
        <fullName evidence="2">WG repeat-containing protein</fullName>
    </submittedName>
</protein>
<comment type="caution">
    <text evidence="2">The sequence shown here is derived from an EMBL/GenBank/DDBJ whole genome shotgun (WGS) entry which is preliminary data.</text>
</comment>
<evidence type="ECO:0000313" key="3">
    <source>
        <dbReference type="Proteomes" id="UP001165302"/>
    </source>
</evidence>
<dbReference type="Pfam" id="PF14903">
    <property type="entry name" value="WG_beta_rep"/>
    <property type="match status" value="4"/>
</dbReference>
<evidence type="ECO:0000256" key="1">
    <source>
        <dbReference type="SAM" id="SignalP"/>
    </source>
</evidence>
<dbReference type="PANTHER" id="PTHR37841">
    <property type="entry name" value="GLR2918 PROTEIN"/>
    <property type="match status" value="1"/>
</dbReference>
<name>A0ABS7Z889_9SPHI</name>
<feature type="signal peptide" evidence="1">
    <location>
        <begin position="1"/>
        <end position="20"/>
    </location>
</feature>
<proteinExistence type="predicted"/>
<evidence type="ECO:0000313" key="2">
    <source>
        <dbReference type="EMBL" id="MCA5005080.1"/>
    </source>
</evidence>